<evidence type="ECO:0000256" key="1">
    <source>
        <dbReference type="SAM" id="MobiDB-lite"/>
    </source>
</evidence>
<protein>
    <submittedName>
        <fullName evidence="2">Protein translocase subunit SecA</fullName>
    </submittedName>
</protein>
<dbReference type="EMBL" id="KN404710">
    <property type="protein sequence ID" value="KHG15840.1"/>
    <property type="molecule type" value="Genomic_DNA"/>
</dbReference>
<proteinExistence type="predicted"/>
<keyword evidence="3" id="KW-1185">Reference proteome</keyword>
<evidence type="ECO:0000313" key="3">
    <source>
        <dbReference type="Proteomes" id="UP000032142"/>
    </source>
</evidence>
<reference evidence="3" key="1">
    <citation type="submission" date="2014-09" db="EMBL/GenBank/DDBJ databases">
        <authorList>
            <person name="Mudge J."/>
            <person name="Ramaraj T."/>
            <person name="Lindquist I.E."/>
            <person name="Bharti A.K."/>
            <person name="Sundararajan A."/>
            <person name="Cameron C.T."/>
            <person name="Woodward J.E."/>
            <person name="May G.D."/>
            <person name="Brubaker C."/>
            <person name="Broadhvest J."/>
            <person name="Wilkins T.A."/>
        </authorList>
    </citation>
    <scope>NUCLEOTIDE SEQUENCE</scope>
    <source>
        <strain evidence="3">cv. AKA8401</strain>
    </source>
</reference>
<evidence type="ECO:0000313" key="2">
    <source>
        <dbReference type="EMBL" id="KHG15840.1"/>
    </source>
</evidence>
<feature type="region of interest" description="Disordered" evidence="1">
    <location>
        <begin position="1"/>
        <end position="35"/>
    </location>
</feature>
<gene>
    <name evidence="2" type="ORF">F383_23487</name>
</gene>
<organism evidence="2 3">
    <name type="scientific">Gossypium arboreum</name>
    <name type="common">Tree cotton</name>
    <name type="synonym">Gossypium nanking</name>
    <dbReference type="NCBI Taxonomy" id="29729"/>
    <lineage>
        <taxon>Eukaryota</taxon>
        <taxon>Viridiplantae</taxon>
        <taxon>Streptophyta</taxon>
        <taxon>Embryophyta</taxon>
        <taxon>Tracheophyta</taxon>
        <taxon>Spermatophyta</taxon>
        <taxon>Magnoliopsida</taxon>
        <taxon>eudicotyledons</taxon>
        <taxon>Gunneridae</taxon>
        <taxon>Pentapetalae</taxon>
        <taxon>rosids</taxon>
        <taxon>malvids</taxon>
        <taxon>Malvales</taxon>
        <taxon>Malvaceae</taxon>
        <taxon>Malvoideae</taxon>
        <taxon>Gossypium</taxon>
    </lineage>
</organism>
<dbReference type="Proteomes" id="UP000032142">
    <property type="component" value="Unassembled WGS sequence"/>
</dbReference>
<feature type="compositionally biased region" description="Basic and acidic residues" evidence="1">
    <location>
        <begin position="1"/>
        <end position="12"/>
    </location>
</feature>
<dbReference type="AlphaFoldDB" id="A0A0B0NSP9"/>
<sequence>MGLNEKDRKGEGTKAGNFPFKGNAQTPIERVESCTGVRERRDPRFPLWRRFHNGVRAPSSRLRGSSKVNEAGAAILVQAIPGAVVFGRQAR</sequence>
<accession>A0A0B0NSP9</accession>
<name>A0A0B0NSP9_GOSAR</name>